<dbReference type="EMBL" id="CP017195">
    <property type="protein sequence ID" value="QDJ28444.1"/>
    <property type="molecule type" value="Genomic_DNA"/>
</dbReference>
<reference evidence="1 2" key="1">
    <citation type="submission" date="2016-09" db="EMBL/GenBank/DDBJ databases">
        <title>Lactic acid bacteria from MAP meat Genome sequencing and assembly.</title>
        <authorList>
            <person name="Behr J."/>
            <person name="Hilgarth M."/>
            <person name="Vogel R.F."/>
        </authorList>
    </citation>
    <scope>NUCLEOTIDE SEQUENCE [LARGE SCALE GENOMIC DNA]</scope>
    <source>
        <strain evidence="1 2">TMW21615</strain>
    </source>
</reference>
<evidence type="ECO:0000313" key="2">
    <source>
        <dbReference type="Proteomes" id="UP000516280"/>
    </source>
</evidence>
<accession>A0A7L4WEV2</accession>
<protein>
    <submittedName>
        <fullName evidence="1">Uncharacterized protein</fullName>
    </submittedName>
</protein>
<sequence>MSVLRELPVKLEEVIEDKKVWVNPNPTNVKKTTTAPDLVVYSASGIGQPNFRIVVPSKNAFMPTGRVRIRIINPRFNGFMFDEGTAGRKDSTVIFADRVEEIK</sequence>
<proteinExistence type="predicted"/>
<gene>
    <name evidence="1" type="ORF">BHS01_07865</name>
</gene>
<name>A0A7L4WEV2_9LACT</name>
<organism evidence="1 2">
    <name type="scientific">Pseudolactococcus paracarnosus</name>
    <dbReference type="NCBI Taxonomy" id="2749962"/>
    <lineage>
        <taxon>Bacteria</taxon>
        <taxon>Bacillati</taxon>
        <taxon>Bacillota</taxon>
        <taxon>Bacilli</taxon>
        <taxon>Lactobacillales</taxon>
        <taxon>Streptococcaceae</taxon>
        <taxon>Pseudolactococcus</taxon>
    </lineage>
</organism>
<dbReference type="KEGG" id="lpaa:BHS01_07865"/>
<dbReference type="RefSeq" id="WP_109834169.1">
    <property type="nucleotide sequence ID" value="NZ_CP017195.1"/>
</dbReference>
<dbReference type="Proteomes" id="UP000516280">
    <property type="component" value="Chromosome"/>
</dbReference>
<dbReference type="AlphaFoldDB" id="A0A7L4WEV2"/>
<evidence type="ECO:0000313" key="1">
    <source>
        <dbReference type="EMBL" id="QDJ28444.1"/>
    </source>
</evidence>